<dbReference type="EMBL" id="KE345061">
    <property type="protein sequence ID" value="EXB92382.1"/>
    <property type="molecule type" value="Genomic_DNA"/>
</dbReference>
<gene>
    <name evidence="5" type="ORF">L484_021366</name>
</gene>
<feature type="compositionally biased region" description="Low complexity" evidence="4">
    <location>
        <begin position="16"/>
        <end position="31"/>
    </location>
</feature>
<keyword evidence="2" id="KW-0808">Transferase</keyword>
<dbReference type="PANTHER" id="PTHR31623">
    <property type="entry name" value="F21J9.9"/>
    <property type="match status" value="1"/>
</dbReference>
<dbReference type="STRING" id="981085.W9RSY9"/>
<evidence type="ECO:0000256" key="1">
    <source>
        <dbReference type="ARBA" id="ARBA00009861"/>
    </source>
</evidence>
<name>W9RSY9_9ROSA</name>
<sequence length="175" mass="19469">MGSGAKARDEEQEGMSAHSPCKAPPSSASSLPRNSLRLNWSLDCYKLLKSIFPTTISSTAYFEARVLYTELSSVLENPIPCELNKLLPFELDEIAEFPLGVQLNVFECGGIAIGLCFFPRLEDALSCLVFVRSWMAIARRGNDVVMQPEFISGDLFPTRNMRGYDPSFSIKKNMC</sequence>
<evidence type="ECO:0000313" key="6">
    <source>
        <dbReference type="Proteomes" id="UP000030645"/>
    </source>
</evidence>
<dbReference type="Pfam" id="PF02458">
    <property type="entry name" value="Transferase"/>
    <property type="match status" value="1"/>
</dbReference>
<dbReference type="Gene3D" id="3.30.559.10">
    <property type="entry name" value="Chloramphenicol acetyltransferase-like domain"/>
    <property type="match status" value="1"/>
</dbReference>
<dbReference type="GO" id="GO:0016746">
    <property type="term" value="F:acyltransferase activity"/>
    <property type="evidence" value="ECO:0007669"/>
    <property type="project" value="UniProtKB-KW"/>
</dbReference>
<reference evidence="6" key="1">
    <citation type="submission" date="2013-01" db="EMBL/GenBank/DDBJ databases">
        <title>Draft Genome Sequence of a Mulberry Tree, Morus notabilis C.K. Schneid.</title>
        <authorList>
            <person name="He N."/>
            <person name="Zhao S."/>
        </authorList>
    </citation>
    <scope>NUCLEOTIDE SEQUENCE</scope>
</reference>
<dbReference type="InterPro" id="IPR023213">
    <property type="entry name" value="CAT-like_dom_sf"/>
</dbReference>
<organism evidence="5 6">
    <name type="scientific">Morus notabilis</name>
    <dbReference type="NCBI Taxonomy" id="981085"/>
    <lineage>
        <taxon>Eukaryota</taxon>
        <taxon>Viridiplantae</taxon>
        <taxon>Streptophyta</taxon>
        <taxon>Embryophyta</taxon>
        <taxon>Tracheophyta</taxon>
        <taxon>Spermatophyta</taxon>
        <taxon>Magnoliopsida</taxon>
        <taxon>eudicotyledons</taxon>
        <taxon>Gunneridae</taxon>
        <taxon>Pentapetalae</taxon>
        <taxon>rosids</taxon>
        <taxon>fabids</taxon>
        <taxon>Rosales</taxon>
        <taxon>Moraceae</taxon>
        <taxon>Moreae</taxon>
        <taxon>Morus</taxon>
    </lineage>
</organism>
<dbReference type="AlphaFoldDB" id="W9RSY9"/>
<evidence type="ECO:0000256" key="4">
    <source>
        <dbReference type="SAM" id="MobiDB-lite"/>
    </source>
</evidence>
<evidence type="ECO:0000256" key="2">
    <source>
        <dbReference type="ARBA" id="ARBA00022679"/>
    </source>
</evidence>
<dbReference type="PANTHER" id="PTHR31623:SF46">
    <property type="entry name" value="VINORINE SYNTHASE-LIKE"/>
    <property type="match status" value="1"/>
</dbReference>
<keyword evidence="3" id="KW-0012">Acyltransferase</keyword>
<proteinExistence type="inferred from homology"/>
<accession>W9RSY9</accession>
<dbReference type="Proteomes" id="UP000030645">
    <property type="component" value="Unassembled WGS sequence"/>
</dbReference>
<evidence type="ECO:0000256" key="3">
    <source>
        <dbReference type="ARBA" id="ARBA00023315"/>
    </source>
</evidence>
<protein>
    <submittedName>
        <fullName evidence="5">Vinorine synthase</fullName>
    </submittedName>
</protein>
<comment type="similarity">
    <text evidence="1">Belongs to the plant acyltransferase family.</text>
</comment>
<evidence type="ECO:0000313" key="5">
    <source>
        <dbReference type="EMBL" id="EXB92382.1"/>
    </source>
</evidence>
<keyword evidence="6" id="KW-1185">Reference proteome</keyword>
<feature type="region of interest" description="Disordered" evidence="4">
    <location>
        <begin position="1"/>
        <end position="31"/>
    </location>
</feature>